<dbReference type="SUPFAM" id="SSF47413">
    <property type="entry name" value="lambda repressor-like DNA-binding domains"/>
    <property type="match status" value="1"/>
</dbReference>
<evidence type="ECO:0000256" key="3">
    <source>
        <dbReference type="ARBA" id="ARBA00023163"/>
    </source>
</evidence>
<dbReference type="PANTHER" id="PTHR46797">
    <property type="entry name" value="HTH-TYPE TRANSCRIPTIONAL REGULATOR"/>
    <property type="match status" value="1"/>
</dbReference>
<dbReference type="InterPro" id="IPR050807">
    <property type="entry name" value="TransReg_Diox_bact_type"/>
</dbReference>
<dbReference type="InterPro" id="IPR011051">
    <property type="entry name" value="RmlC_Cupin_sf"/>
</dbReference>
<evidence type="ECO:0000313" key="5">
    <source>
        <dbReference type="EMBL" id="MCM3715178.1"/>
    </source>
</evidence>
<keyword evidence="2" id="KW-0238">DNA-binding</keyword>
<dbReference type="Pfam" id="PF01381">
    <property type="entry name" value="HTH_3"/>
    <property type="match status" value="1"/>
</dbReference>
<dbReference type="Gene3D" id="1.10.260.40">
    <property type="entry name" value="lambda repressor-like DNA-binding domains"/>
    <property type="match status" value="1"/>
</dbReference>
<evidence type="ECO:0000313" key="6">
    <source>
        <dbReference type="Proteomes" id="UP001139179"/>
    </source>
</evidence>
<dbReference type="SMART" id="SM00530">
    <property type="entry name" value="HTH_XRE"/>
    <property type="match status" value="1"/>
</dbReference>
<keyword evidence="3" id="KW-0804">Transcription</keyword>
<evidence type="ECO:0000256" key="2">
    <source>
        <dbReference type="ARBA" id="ARBA00023125"/>
    </source>
</evidence>
<dbReference type="AlphaFoldDB" id="A0A9X2IR26"/>
<dbReference type="Proteomes" id="UP001139179">
    <property type="component" value="Unassembled WGS sequence"/>
</dbReference>
<dbReference type="GO" id="GO:0005829">
    <property type="term" value="C:cytosol"/>
    <property type="evidence" value="ECO:0007669"/>
    <property type="project" value="TreeGrafter"/>
</dbReference>
<dbReference type="InterPro" id="IPR010982">
    <property type="entry name" value="Lambda_DNA-bd_dom_sf"/>
</dbReference>
<dbReference type="InterPro" id="IPR001387">
    <property type="entry name" value="Cro/C1-type_HTH"/>
</dbReference>
<dbReference type="PROSITE" id="PS50943">
    <property type="entry name" value="HTH_CROC1"/>
    <property type="match status" value="1"/>
</dbReference>
<dbReference type="Pfam" id="PF07883">
    <property type="entry name" value="Cupin_2"/>
    <property type="match status" value="1"/>
</dbReference>
<organism evidence="5 6">
    <name type="scientific">Halalkalibacter oceani</name>
    <dbReference type="NCBI Taxonomy" id="1653776"/>
    <lineage>
        <taxon>Bacteria</taxon>
        <taxon>Bacillati</taxon>
        <taxon>Bacillota</taxon>
        <taxon>Bacilli</taxon>
        <taxon>Bacillales</taxon>
        <taxon>Bacillaceae</taxon>
        <taxon>Halalkalibacter</taxon>
    </lineage>
</organism>
<keyword evidence="6" id="KW-1185">Reference proteome</keyword>
<comment type="caution">
    <text evidence="5">The sequence shown here is derived from an EMBL/GenBank/DDBJ whole genome shotgun (WGS) entry which is preliminary data.</text>
</comment>
<reference evidence="5" key="1">
    <citation type="submission" date="2022-05" db="EMBL/GenBank/DDBJ databases">
        <title>Comparative Genomics of Spacecraft Associated Microbes.</title>
        <authorList>
            <person name="Tran M.T."/>
            <person name="Wright A."/>
            <person name="Seuylemezian A."/>
            <person name="Eisen J."/>
            <person name="Coil D."/>
        </authorList>
    </citation>
    <scope>NUCLEOTIDE SEQUENCE</scope>
    <source>
        <strain evidence="5">214.1.1</strain>
    </source>
</reference>
<feature type="domain" description="HTH cro/C1-type" evidence="4">
    <location>
        <begin position="14"/>
        <end position="68"/>
    </location>
</feature>
<dbReference type="InterPro" id="IPR013096">
    <property type="entry name" value="Cupin_2"/>
</dbReference>
<dbReference type="PANTHER" id="PTHR46797:SF23">
    <property type="entry name" value="HTH-TYPE TRANSCRIPTIONAL REGULATOR SUTR"/>
    <property type="match status" value="1"/>
</dbReference>
<dbReference type="CDD" id="cd00093">
    <property type="entry name" value="HTH_XRE"/>
    <property type="match status" value="1"/>
</dbReference>
<dbReference type="GO" id="GO:0003677">
    <property type="term" value="F:DNA binding"/>
    <property type="evidence" value="ECO:0007669"/>
    <property type="project" value="UniProtKB-KW"/>
</dbReference>
<name>A0A9X2IR26_9BACI</name>
<dbReference type="Gene3D" id="2.60.120.10">
    <property type="entry name" value="Jelly Rolls"/>
    <property type="match status" value="1"/>
</dbReference>
<sequence length="187" mass="21324">MDKEQLSFLIGKRLKNMRQQRGWSLDTLAQHCQVSKPMLGQIERGESNPTVSTLWKIANGLNVSFTAFLEEQQPSVKIVRADDVEPITEQDGHFNVYPIFPKEDRKPFELFTVSLKPGATYGAEAHRDGVEEYIVVQKGSLSLEVRGERYQLNEGDGIHFVADEEHDYCNESEEEDCELTLVIFYPA</sequence>
<keyword evidence="1" id="KW-0805">Transcription regulation</keyword>
<dbReference type="EMBL" id="JAMBOL010000012">
    <property type="protein sequence ID" value="MCM3715178.1"/>
    <property type="molecule type" value="Genomic_DNA"/>
</dbReference>
<gene>
    <name evidence="5" type="ORF">M3202_13900</name>
</gene>
<dbReference type="SUPFAM" id="SSF51182">
    <property type="entry name" value="RmlC-like cupins"/>
    <property type="match status" value="1"/>
</dbReference>
<protein>
    <submittedName>
        <fullName evidence="5">XRE family transcriptional regulator</fullName>
    </submittedName>
</protein>
<dbReference type="RefSeq" id="WP_251223934.1">
    <property type="nucleotide sequence ID" value="NZ_JAMBOL010000012.1"/>
</dbReference>
<accession>A0A9X2IR26</accession>
<proteinExistence type="predicted"/>
<dbReference type="CDD" id="cd02209">
    <property type="entry name" value="cupin_XRE_C"/>
    <property type="match status" value="1"/>
</dbReference>
<evidence type="ECO:0000259" key="4">
    <source>
        <dbReference type="PROSITE" id="PS50943"/>
    </source>
</evidence>
<dbReference type="InterPro" id="IPR014710">
    <property type="entry name" value="RmlC-like_jellyroll"/>
</dbReference>
<evidence type="ECO:0000256" key="1">
    <source>
        <dbReference type="ARBA" id="ARBA00023015"/>
    </source>
</evidence>
<dbReference type="GO" id="GO:0003700">
    <property type="term" value="F:DNA-binding transcription factor activity"/>
    <property type="evidence" value="ECO:0007669"/>
    <property type="project" value="TreeGrafter"/>
</dbReference>